<keyword evidence="5" id="KW-0325">Glycoprotein</keyword>
<dbReference type="GO" id="GO:0031505">
    <property type="term" value="P:fungal-type cell wall organization"/>
    <property type="evidence" value="ECO:0007669"/>
    <property type="project" value="TreeGrafter"/>
</dbReference>
<dbReference type="SUPFAM" id="SSF51445">
    <property type="entry name" value="(Trans)glycosidases"/>
    <property type="match status" value="1"/>
</dbReference>
<evidence type="ECO:0000256" key="6">
    <source>
        <dbReference type="RuleBase" id="RU361209"/>
    </source>
</evidence>
<feature type="chain" id="PRO_5018808959" description="1,3-beta-glucanosyltransferase" evidence="6">
    <location>
        <begin position="24"/>
        <end position="486"/>
    </location>
</feature>
<dbReference type="InterPro" id="IPR004886">
    <property type="entry name" value="Glucanosyltransferase"/>
</dbReference>
<comment type="similarity">
    <text evidence="2 6">Belongs to the glycosyl hydrolase 72 family.</text>
</comment>
<comment type="function">
    <text evidence="6">Splits internally a 1,3-beta-glucan molecule and transfers the newly generated reducing end (the donor) to the non-reducing end of another 1,3-beta-glucan molecule (the acceptor) forming a 1,3-beta linkage, resulting in the elongation of 1,3-beta-glucan chains in the cell wall.</text>
</comment>
<gene>
    <name evidence="7" type="ORF">BRENAR_LOCUS555</name>
</gene>
<keyword evidence="6" id="KW-0449">Lipoprotein</keyword>
<keyword evidence="3 6" id="KW-0336">GPI-anchor</keyword>
<dbReference type="GO" id="GO:0098552">
    <property type="term" value="C:side of membrane"/>
    <property type="evidence" value="ECO:0007669"/>
    <property type="project" value="UniProtKB-KW"/>
</dbReference>
<feature type="signal peptide" evidence="6">
    <location>
        <begin position="1"/>
        <end position="23"/>
    </location>
</feature>
<comment type="subcellular location">
    <subcellularLocation>
        <location evidence="6">Cell membrane</location>
        <topology evidence="6">Lipid-anchor</topology>
        <topology evidence="6">GPI-anchor</topology>
    </subcellularLocation>
    <subcellularLocation>
        <location evidence="1">Membrane</location>
        <topology evidence="1">Lipid-anchor</topology>
        <topology evidence="1">GPI-anchor</topology>
    </subcellularLocation>
</comment>
<dbReference type="STRING" id="13370.A0A448YG07"/>
<dbReference type="InterPro" id="IPR017853">
    <property type="entry name" value="GH"/>
</dbReference>
<dbReference type="PANTHER" id="PTHR31468">
    <property type="entry name" value="1,3-BETA-GLUCANOSYLTRANSFERASE GAS1"/>
    <property type="match status" value="1"/>
</dbReference>
<keyword evidence="8" id="KW-1185">Reference proteome</keyword>
<keyword evidence="6" id="KW-0808">Transferase</keyword>
<dbReference type="GO" id="GO:0071970">
    <property type="term" value="P:fungal-type cell wall (1-&gt;3)-beta-D-glucan biosynthetic process"/>
    <property type="evidence" value="ECO:0007669"/>
    <property type="project" value="TreeGrafter"/>
</dbReference>
<dbReference type="Gene3D" id="3.20.20.80">
    <property type="entry name" value="Glycosidases"/>
    <property type="match status" value="1"/>
</dbReference>
<keyword evidence="4 6" id="KW-0732">Signal</keyword>
<evidence type="ECO:0000256" key="1">
    <source>
        <dbReference type="ARBA" id="ARBA00004589"/>
    </source>
</evidence>
<dbReference type="FunCoup" id="A0A448YG07">
    <property type="interactions" value="73"/>
</dbReference>
<reference evidence="7 8" key="1">
    <citation type="submission" date="2018-12" db="EMBL/GenBank/DDBJ databases">
        <authorList>
            <person name="Tiukova I."/>
            <person name="Dainat J."/>
        </authorList>
    </citation>
    <scope>NUCLEOTIDE SEQUENCE [LARGE SCALE GENOMIC DNA]</scope>
</reference>
<dbReference type="GO" id="GO:0005886">
    <property type="term" value="C:plasma membrane"/>
    <property type="evidence" value="ECO:0007669"/>
    <property type="project" value="UniProtKB-SubCell"/>
</dbReference>
<name>A0A448YG07_BRENA</name>
<evidence type="ECO:0000256" key="2">
    <source>
        <dbReference type="ARBA" id="ARBA00007528"/>
    </source>
</evidence>
<dbReference type="Pfam" id="PF03198">
    <property type="entry name" value="Glyco_hydro_72"/>
    <property type="match status" value="1"/>
</dbReference>
<protein>
    <recommendedName>
        <fullName evidence="6">1,3-beta-glucanosyltransferase</fullName>
        <ecNumber evidence="6">2.4.1.-</ecNumber>
    </recommendedName>
</protein>
<proteinExistence type="inferred from homology"/>
<dbReference type="InParanoid" id="A0A448YG07"/>
<dbReference type="EMBL" id="CAACVR010000001">
    <property type="protein sequence ID" value="VEU19819.1"/>
    <property type="molecule type" value="Genomic_DNA"/>
</dbReference>
<keyword evidence="6" id="KW-0472">Membrane</keyword>
<evidence type="ECO:0000256" key="4">
    <source>
        <dbReference type="ARBA" id="ARBA00022729"/>
    </source>
</evidence>
<dbReference type="EC" id="2.4.1.-" evidence="6"/>
<dbReference type="GO" id="GO:0016740">
    <property type="term" value="F:transferase activity"/>
    <property type="evidence" value="ECO:0007669"/>
    <property type="project" value="UniProtKB-KW"/>
</dbReference>
<organism evidence="7 8">
    <name type="scientific">Brettanomyces naardenensis</name>
    <name type="common">Yeast</name>
    <dbReference type="NCBI Taxonomy" id="13370"/>
    <lineage>
        <taxon>Eukaryota</taxon>
        <taxon>Fungi</taxon>
        <taxon>Dikarya</taxon>
        <taxon>Ascomycota</taxon>
        <taxon>Saccharomycotina</taxon>
        <taxon>Pichiomycetes</taxon>
        <taxon>Pichiales</taxon>
        <taxon>Pichiaceae</taxon>
        <taxon>Brettanomyces</taxon>
    </lineage>
</organism>
<sequence length="486" mass="52376">MTFLKSALQGLLASLLLARAGQAMMPIEVVGKRFVQPSYHVEDDGEVFFIKGIDYQPGGSSAYSDDSKTDVLSDAEACLRDAFSIQQLGANTIRIYTINPAINHDQCMSIFDAAGIYVLVDVNSPLYNESLNRDDPDSSYNYWYMERVFKVIDAFKGYPNLLGFISGNEVINDGPSAKSVPKYLRAVQRDMKQYIANNADRKIPVGYSAADVVSLRAATWEYFNCNIDGDKDDISKADFFGLNSYEWCSGSSDWQSAAYGQVNSTFQDATIPVFFSEYGCNKNSPRTFDEVTDGVFGGLVDTLSGGLVYEYSEEAANYGLVDISSDGDLKMDDDFDNLKARYANASIPDISLQDVSDPAIITCNAKNITALDSSFGANFSLPEVPGGIPQLIQYGVNNSNIGKIVPLQGKATNYTIENSNGSSFSDVSISINPTYSISSLDTTATVSSSASSSSSSKSKGAAIVGAQPASYGTLFAAFTFGALALL</sequence>
<dbReference type="Proteomes" id="UP000290900">
    <property type="component" value="Unassembled WGS sequence"/>
</dbReference>
<evidence type="ECO:0000256" key="3">
    <source>
        <dbReference type="ARBA" id="ARBA00022622"/>
    </source>
</evidence>
<dbReference type="PANTHER" id="PTHR31468:SF4">
    <property type="entry name" value="1,3-BETA-GLUCANOSYLTRANSFERASE GAS3-RELATED"/>
    <property type="match status" value="1"/>
</dbReference>
<evidence type="ECO:0000313" key="7">
    <source>
        <dbReference type="EMBL" id="VEU19819.1"/>
    </source>
</evidence>
<dbReference type="AlphaFoldDB" id="A0A448YG07"/>
<accession>A0A448YG07</accession>
<evidence type="ECO:0000313" key="8">
    <source>
        <dbReference type="Proteomes" id="UP000290900"/>
    </source>
</evidence>
<dbReference type="OrthoDB" id="421038at2759"/>
<evidence type="ECO:0000256" key="5">
    <source>
        <dbReference type="ARBA" id="ARBA00023180"/>
    </source>
</evidence>